<feature type="transmembrane region" description="Helical" evidence="2">
    <location>
        <begin position="177"/>
        <end position="199"/>
    </location>
</feature>
<feature type="transmembrane region" description="Helical" evidence="2">
    <location>
        <begin position="228"/>
        <end position="252"/>
    </location>
</feature>
<proteinExistence type="predicted"/>
<reference evidence="3" key="1">
    <citation type="submission" date="2014-11" db="EMBL/GenBank/DDBJ databases">
        <authorList>
            <person name="Otto D Thomas"/>
            <person name="Naeem Raeece"/>
        </authorList>
    </citation>
    <scope>NUCLEOTIDE SEQUENCE</scope>
</reference>
<evidence type="ECO:0000256" key="2">
    <source>
        <dbReference type="SAM" id="Phobius"/>
    </source>
</evidence>
<keyword evidence="2" id="KW-0812">Transmembrane</keyword>
<dbReference type="EMBL" id="CDMZ01005500">
    <property type="protein sequence ID" value="CEM53086.1"/>
    <property type="molecule type" value="Genomic_DNA"/>
</dbReference>
<name>A0A0G4I7X9_9ALVE</name>
<evidence type="ECO:0000256" key="1">
    <source>
        <dbReference type="SAM" id="MobiDB-lite"/>
    </source>
</evidence>
<feature type="region of interest" description="Disordered" evidence="1">
    <location>
        <begin position="262"/>
        <end position="285"/>
    </location>
</feature>
<dbReference type="PROSITE" id="PS51257">
    <property type="entry name" value="PROKAR_LIPOPROTEIN"/>
    <property type="match status" value="1"/>
</dbReference>
<accession>A0A0G4I7X9</accession>
<evidence type="ECO:0000313" key="3">
    <source>
        <dbReference type="EMBL" id="CEM53086.1"/>
    </source>
</evidence>
<dbReference type="AlphaFoldDB" id="A0A0G4I7X9"/>
<feature type="transmembrane region" description="Helical" evidence="2">
    <location>
        <begin position="139"/>
        <end position="165"/>
    </location>
</feature>
<keyword evidence="2" id="KW-1133">Transmembrane helix</keyword>
<sequence>MQARCLSVLLGVGALVGVLFLGLGCGLDDWQRYKTNIDIERAGLIFPMKVDLTDHVGLLFRTVTFNIKLEGALAELAGPDNKESELRLRGRMWCRSMGQVPGGSKTEHTGKAFFEDLAQGDVTAVLPYLPYPDPCDQALVGSLTALGVLSLATVVLFVAAIALFFAPNNKTTKTARICGIVAFLSAVTAIVVALATRSWSGNWESVFPYKPSTSDEFLSVSTSGTVSLGIASSVAILGALLCLSTAVFVGCVRRCPGYAGNREAPKTVPTPPQATLPSTPVPETV</sequence>
<gene>
    <name evidence="3" type="ORF">Cvel_11712</name>
</gene>
<keyword evidence="2" id="KW-0472">Membrane</keyword>
<organism evidence="3">
    <name type="scientific">Chromera velia CCMP2878</name>
    <dbReference type="NCBI Taxonomy" id="1169474"/>
    <lineage>
        <taxon>Eukaryota</taxon>
        <taxon>Sar</taxon>
        <taxon>Alveolata</taxon>
        <taxon>Colpodellida</taxon>
        <taxon>Chromeraceae</taxon>
        <taxon>Chromera</taxon>
    </lineage>
</organism>
<dbReference type="VEuPathDB" id="CryptoDB:Cvel_11712"/>
<protein>
    <submittedName>
        <fullName evidence="3">Uncharacterized protein</fullName>
    </submittedName>
</protein>